<sequence>MLIKVVNKLIEKFFHTQKNSRFPINEKKADTLSELLKSVVRYALYFVSILWIAEQILPNSTKTILTLTSVAGVAIGFGAQSVVKDVIAGFFILFEDQFAVGDYIIVDNMSGVVEVVGLRVTKLRDFTGDLHIIPNGSIVKVTNKSRGNMRALVNVDIAYEEDIDHAVKVIKETCQEIKKDYQDIIVEGPDVSGVTNLGTSGITLRVIAKTVPMKQWDVEMELRRRIKYALDKEGIEIPYPRNVIIHKNRER</sequence>
<dbReference type="InterPro" id="IPR011014">
    <property type="entry name" value="MscS_channel_TM-2"/>
</dbReference>
<dbReference type="FunFam" id="2.30.30.60:FF:000001">
    <property type="entry name" value="MscS Mechanosensitive ion channel"/>
    <property type="match status" value="1"/>
</dbReference>
<keyword evidence="11" id="KW-1185">Reference proteome</keyword>
<dbReference type="Pfam" id="PF00924">
    <property type="entry name" value="MS_channel_2nd"/>
    <property type="match status" value="1"/>
</dbReference>
<dbReference type="InterPro" id="IPR006685">
    <property type="entry name" value="MscS_channel_2nd"/>
</dbReference>
<dbReference type="FunFam" id="3.30.70.100:FF:000018">
    <property type="entry name" value="MscS mechanosensitive ion channel"/>
    <property type="match status" value="1"/>
</dbReference>
<dbReference type="PANTHER" id="PTHR30460:SF0">
    <property type="entry name" value="MODERATE CONDUCTANCE MECHANOSENSITIVE CHANNEL YBIO"/>
    <property type="match status" value="1"/>
</dbReference>
<keyword evidence="5" id="KW-1133">Transmembrane helix</keyword>
<reference evidence="10 11" key="1">
    <citation type="journal article" date="2014" name="Genome Announc.">
        <title>Draft Genome Sequence of Fervidicella metallireducens Strain AeBT, an Iron-Reducing Thermoanaerobe from the Great Artesian Basin.</title>
        <authorList>
            <person name="Patel B.K."/>
        </authorList>
    </citation>
    <scope>NUCLEOTIDE SEQUENCE [LARGE SCALE GENOMIC DNA]</scope>
    <source>
        <strain evidence="10 11">AeB</strain>
    </source>
</reference>
<dbReference type="EMBL" id="AZQP01000016">
    <property type="protein sequence ID" value="EYE88664.1"/>
    <property type="molecule type" value="Genomic_DNA"/>
</dbReference>
<feature type="domain" description="Mechanosensitive ion channel transmembrane helices 2/3" evidence="9">
    <location>
        <begin position="39"/>
        <end position="80"/>
    </location>
</feature>
<dbReference type="Gene3D" id="3.30.70.100">
    <property type="match status" value="1"/>
</dbReference>
<evidence type="ECO:0000256" key="3">
    <source>
        <dbReference type="ARBA" id="ARBA00022475"/>
    </source>
</evidence>
<comment type="subcellular location">
    <subcellularLocation>
        <location evidence="1">Cell membrane</location>
        <topology evidence="1">Multi-pass membrane protein</topology>
    </subcellularLocation>
</comment>
<keyword evidence="4" id="KW-0812">Transmembrane</keyword>
<dbReference type="Pfam" id="PF21088">
    <property type="entry name" value="MS_channel_1st"/>
    <property type="match status" value="1"/>
</dbReference>
<dbReference type="Gene3D" id="2.30.30.60">
    <property type="match status" value="1"/>
</dbReference>
<evidence type="ECO:0000259" key="7">
    <source>
        <dbReference type="Pfam" id="PF00924"/>
    </source>
</evidence>
<dbReference type="SUPFAM" id="SSF50182">
    <property type="entry name" value="Sm-like ribonucleoproteins"/>
    <property type="match status" value="1"/>
</dbReference>
<feature type="domain" description="Mechanosensitive ion channel MscS" evidence="7">
    <location>
        <begin position="82"/>
        <end position="146"/>
    </location>
</feature>
<dbReference type="InterPro" id="IPR045276">
    <property type="entry name" value="YbiO_bact"/>
</dbReference>
<evidence type="ECO:0000259" key="8">
    <source>
        <dbReference type="Pfam" id="PF21082"/>
    </source>
</evidence>
<proteinExistence type="inferred from homology"/>
<evidence type="ECO:0000256" key="6">
    <source>
        <dbReference type="ARBA" id="ARBA00023136"/>
    </source>
</evidence>
<evidence type="ECO:0000259" key="9">
    <source>
        <dbReference type="Pfam" id="PF21088"/>
    </source>
</evidence>
<comment type="similarity">
    <text evidence="2">Belongs to the MscS (TC 1.A.23) family.</text>
</comment>
<name>A0A017RW94_9CLOT</name>
<dbReference type="InterPro" id="IPR011066">
    <property type="entry name" value="MscS_channel_C_sf"/>
</dbReference>
<evidence type="ECO:0000256" key="1">
    <source>
        <dbReference type="ARBA" id="ARBA00004651"/>
    </source>
</evidence>
<dbReference type="AlphaFoldDB" id="A0A017RW94"/>
<dbReference type="PANTHER" id="PTHR30460">
    <property type="entry name" value="MODERATE CONDUCTANCE MECHANOSENSITIVE CHANNEL YBIO"/>
    <property type="match status" value="1"/>
</dbReference>
<organism evidence="10 11">
    <name type="scientific">Fervidicella metallireducens AeB</name>
    <dbReference type="NCBI Taxonomy" id="1403537"/>
    <lineage>
        <taxon>Bacteria</taxon>
        <taxon>Bacillati</taxon>
        <taxon>Bacillota</taxon>
        <taxon>Clostridia</taxon>
        <taxon>Eubacteriales</taxon>
        <taxon>Clostridiaceae</taxon>
        <taxon>Fervidicella</taxon>
    </lineage>
</organism>
<evidence type="ECO:0000256" key="4">
    <source>
        <dbReference type="ARBA" id="ARBA00022692"/>
    </source>
</evidence>
<dbReference type="GO" id="GO:0005886">
    <property type="term" value="C:plasma membrane"/>
    <property type="evidence" value="ECO:0007669"/>
    <property type="project" value="UniProtKB-SubCell"/>
</dbReference>
<dbReference type="GO" id="GO:0008381">
    <property type="term" value="F:mechanosensitive monoatomic ion channel activity"/>
    <property type="evidence" value="ECO:0007669"/>
    <property type="project" value="InterPro"/>
</dbReference>
<comment type="caution">
    <text evidence="10">The sequence shown here is derived from an EMBL/GenBank/DDBJ whole genome shotgun (WGS) entry which is preliminary data.</text>
</comment>
<dbReference type="Gene3D" id="1.10.287.1260">
    <property type="match status" value="1"/>
</dbReference>
<dbReference type="Pfam" id="PF21082">
    <property type="entry name" value="MS_channel_3rd"/>
    <property type="match status" value="1"/>
</dbReference>
<protein>
    <submittedName>
        <fullName evidence="10">Mechanosensitive ion channel protein MscS</fullName>
    </submittedName>
</protein>
<accession>A0A017RW94</accession>
<dbReference type="SUPFAM" id="SSF82861">
    <property type="entry name" value="Mechanosensitive channel protein MscS (YggB), transmembrane region"/>
    <property type="match status" value="1"/>
</dbReference>
<dbReference type="InterPro" id="IPR010920">
    <property type="entry name" value="LSM_dom_sf"/>
</dbReference>
<dbReference type="InterPro" id="IPR049278">
    <property type="entry name" value="MS_channel_C"/>
</dbReference>
<dbReference type="SUPFAM" id="SSF82689">
    <property type="entry name" value="Mechanosensitive channel protein MscS (YggB), C-terminal domain"/>
    <property type="match status" value="1"/>
</dbReference>
<dbReference type="STRING" id="1403537.Q428_06830"/>
<evidence type="ECO:0000313" key="10">
    <source>
        <dbReference type="EMBL" id="EYE88664.1"/>
    </source>
</evidence>
<keyword evidence="6" id="KW-0472">Membrane</keyword>
<keyword evidence="3" id="KW-1003">Cell membrane</keyword>
<evidence type="ECO:0000256" key="2">
    <source>
        <dbReference type="ARBA" id="ARBA00008017"/>
    </source>
</evidence>
<gene>
    <name evidence="10" type="ORF">Q428_06830</name>
</gene>
<evidence type="ECO:0000256" key="5">
    <source>
        <dbReference type="ARBA" id="ARBA00022989"/>
    </source>
</evidence>
<dbReference type="InterPro" id="IPR023408">
    <property type="entry name" value="MscS_beta-dom_sf"/>
</dbReference>
<dbReference type="InterPro" id="IPR049142">
    <property type="entry name" value="MS_channel_1st"/>
</dbReference>
<feature type="domain" description="Mechanosensitive ion channel MscS C-terminal" evidence="8">
    <location>
        <begin position="153"/>
        <end position="237"/>
    </location>
</feature>
<evidence type="ECO:0000313" key="11">
    <source>
        <dbReference type="Proteomes" id="UP000019681"/>
    </source>
</evidence>
<dbReference type="Proteomes" id="UP000019681">
    <property type="component" value="Unassembled WGS sequence"/>
</dbReference>